<comment type="similarity">
    <text evidence="1">Belongs to the TPP enzyme family.</text>
</comment>
<proteinExistence type="inferred from homology"/>
<dbReference type="AlphaFoldDB" id="A0A7K3LZL7"/>
<dbReference type="GO" id="GO:0003984">
    <property type="term" value="F:acetolactate synthase activity"/>
    <property type="evidence" value="ECO:0007669"/>
    <property type="project" value="TreeGrafter"/>
</dbReference>
<comment type="caution">
    <text evidence="3">The sequence shown here is derived from an EMBL/GenBank/DDBJ whole genome shotgun (WGS) entry which is preliminary data.</text>
</comment>
<evidence type="ECO:0000313" key="4">
    <source>
        <dbReference type="Proteomes" id="UP000460435"/>
    </source>
</evidence>
<reference evidence="3 4" key="1">
    <citation type="submission" date="2019-11" db="EMBL/GenBank/DDBJ databases">
        <authorList>
            <person name="Li X.-J."/>
            <person name="Feng X.-M."/>
        </authorList>
    </citation>
    <scope>NUCLEOTIDE SEQUENCE [LARGE SCALE GENOMIC DNA]</scope>
    <source>
        <strain evidence="3 4">XMNu-373</strain>
    </source>
</reference>
<dbReference type="GO" id="GO:0000287">
    <property type="term" value="F:magnesium ion binding"/>
    <property type="evidence" value="ECO:0007669"/>
    <property type="project" value="InterPro"/>
</dbReference>
<protein>
    <recommendedName>
        <fullName evidence="2">Thiamine pyrophosphate enzyme central domain-containing protein</fullName>
    </recommendedName>
</protein>
<dbReference type="PANTHER" id="PTHR18968">
    <property type="entry name" value="THIAMINE PYROPHOSPHATE ENZYMES"/>
    <property type="match status" value="1"/>
</dbReference>
<sequence length="180" mass="19018">MRVAEAVERDSEPEPAAVARLAELLRTARRPVFVAGLEARPADARDALTTLATLSGALLATSTAARGLFAGNPWSIDLPEGFSPPFASELMRDADLVVAWGSTGDAAPLHDGGLIAPETKVVRVDASADASNVHTHADLGLAGDVRATAQAAVDALRTCPRTLLTWRTPQLRRRIARHSQ</sequence>
<dbReference type="RefSeq" id="WP_162449023.1">
    <property type="nucleotide sequence ID" value="NZ_WLZY01000001.1"/>
</dbReference>
<organism evidence="3 4">
    <name type="scientific">Phytoactinopolyspora mesophila</name>
    <dbReference type="NCBI Taxonomy" id="2650750"/>
    <lineage>
        <taxon>Bacteria</taxon>
        <taxon>Bacillati</taxon>
        <taxon>Actinomycetota</taxon>
        <taxon>Actinomycetes</taxon>
        <taxon>Jiangellales</taxon>
        <taxon>Jiangellaceae</taxon>
        <taxon>Phytoactinopolyspora</taxon>
    </lineage>
</organism>
<dbReference type="GO" id="GO:0030976">
    <property type="term" value="F:thiamine pyrophosphate binding"/>
    <property type="evidence" value="ECO:0007669"/>
    <property type="project" value="InterPro"/>
</dbReference>
<name>A0A7K3LZL7_9ACTN</name>
<feature type="domain" description="Thiamine pyrophosphate enzyme central" evidence="2">
    <location>
        <begin position="18"/>
        <end position="151"/>
    </location>
</feature>
<evidence type="ECO:0000256" key="1">
    <source>
        <dbReference type="ARBA" id="ARBA00007812"/>
    </source>
</evidence>
<dbReference type="PANTHER" id="PTHR18968:SF86">
    <property type="entry name" value="ACETOLACTATE SYNTHASE LARGE SUBUNIT ILVX-RELATED"/>
    <property type="match status" value="1"/>
</dbReference>
<dbReference type="Proteomes" id="UP000460435">
    <property type="component" value="Unassembled WGS sequence"/>
</dbReference>
<gene>
    <name evidence="3" type="ORF">F7O44_05065</name>
</gene>
<accession>A0A7K3LZL7</accession>
<dbReference type="InterPro" id="IPR029035">
    <property type="entry name" value="DHS-like_NAD/FAD-binding_dom"/>
</dbReference>
<keyword evidence="4" id="KW-1185">Reference proteome</keyword>
<dbReference type="Pfam" id="PF00205">
    <property type="entry name" value="TPP_enzyme_M"/>
    <property type="match status" value="1"/>
</dbReference>
<dbReference type="InterPro" id="IPR045229">
    <property type="entry name" value="TPP_enz"/>
</dbReference>
<dbReference type="EMBL" id="WLZY01000001">
    <property type="protein sequence ID" value="NDL56439.1"/>
    <property type="molecule type" value="Genomic_DNA"/>
</dbReference>
<dbReference type="GO" id="GO:0050660">
    <property type="term" value="F:flavin adenine dinucleotide binding"/>
    <property type="evidence" value="ECO:0007669"/>
    <property type="project" value="TreeGrafter"/>
</dbReference>
<evidence type="ECO:0000313" key="3">
    <source>
        <dbReference type="EMBL" id="NDL56439.1"/>
    </source>
</evidence>
<dbReference type="Gene3D" id="3.40.50.1220">
    <property type="entry name" value="TPP-binding domain"/>
    <property type="match status" value="1"/>
</dbReference>
<dbReference type="SUPFAM" id="SSF52467">
    <property type="entry name" value="DHS-like NAD/FAD-binding domain"/>
    <property type="match status" value="1"/>
</dbReference>
<dbReference type="InterPro" id="IPR012000">
    <property type="entry name" value="Thiamin_PyroP_enz_cen_dom"/>
</dbReference>
<evidence type="ECO:0000259" key="2">
    <source>
        <dbReference type="Pfam" id="PF00205"/>
    </source>
</evidence>